<dbReference type="GeneID" id="301100486"/>
<proteinExistence type="predicted"/>
<reference evidence="2 3" key="1">
    <citation type="submission" date="2020-02" db="EMBL/GenBank/DDBJ databases">
        <title>Paraburkholderia simonii sp. nov. and Paraburkholderia youngii sp. nov. Brazilian and Mexican Mimosa-associated rhizobia.</title>
        <authorList>
            <person name="Mavima L."/>
            <person name="Beukes C.W."/>
            <person name="Chan W.Y."/>
            <person name="Palmer M."/>
            <person name="De Meyer S.E."/>
            <person name="James E.K."/>
            <person name="Venter S.N."/>
            <person name="Steenkamp E.T."/>
        </authorList>
    </citation>
    <scope>NUCLEOTIDE SEQUENCE [LARGE SCALE GENOMIC DNA]</scope>
    <source>
        <strain evidence="2 3">JPY169</strain>
    </source>
</reference>
<organism evidence="2 3">
    <name type="scientific">Paraburkholderia youngii</name>
    <dbReference type="NCBI Taxonomy" id="2782701"/>
    <lineage>
        <taxon>Bacteria</taxon>
        <taxon>Pseudomonadati</taxon>
        <taxon>Pseudomonadota</taxon>
        <taxon>Betaproteobacteria</taxon>
        <taxon>Burkholderiales</taxon>
        <taxon>Burkholderiaceae</taxon>
        <taxon>Paraburkholderia</taxon>
    </lineage>
</organism>
<dbReference type="InterPro" id="IPR036622">
    <property type="entry name" value="LigA_sf"/>
</dbReference>
<protein>
    <submittedName>
        <fullName evidence="2">Extradiol ring-cleavage dioxygenase</fullName>
    </submittedName>
</protein>
<evidence type="ECO:0000259" key="1">
    <source>
        <dbReference type="Pfam" id="PF07746"/>
    </source>
</evidence>
<dbReference type="Gene3D" id="1.10.700.10">
    <property type="entry name" value="Dioxygenase LigAB, LigA subunit"/>
    <property type="match status" value="1"/>
</dbReference>
<dbReference type="InterPro" id="IPR011986">
    <property type="entry name" value="Xdiol_dOase_LigA"/>
</dbReference>
<dbReference type="RefSeq" id="WP_176106439.1">
    <property type="nucleotide sequence ID" value="NZ_JAALDK010000001.1"/>
</dbReference>
<comment type="caution">
    <text evidence="2">The sequence shown here is derived from an EMBL/GenBank/DDBJ whole genome shotgun (WGS) entry which is preliminary data.</text>
</comment>
<feature type="domain" description="Extradiol ring-cleavage dioxygenase LigAB LigA subunit" evidence="1">
    <location>
        <begin position="8"/>
        <end position="62"/>
    </location>
</feature>
<gene>
    <name evidence="2" type="ORF">G5S42_09095</name>
</gene>
<dbReference type="Pfam" id="PF07746">
    <property type="entry name" value="LigA"/>
    <property type="match status" value="1"/>
</dbReference>
<dbReference type="SUPFAM" id="SSF48076">
    <property type="entry name" value="LigA subunit of an aromatic-ring-opening dioxygenase LigAB"/>
    <property type="match status" value="1"/>
</dbReference>
<dbReference type="GO" id="GO:0051213">
    <property type="term" value="F:dioxygenase activity"/>
    <property type="evidence" value="ECO:0007669"/>
    <property type="project" value="UniProtKB-KW"/>
</dbReference>
<evidence type="ECO:0000313" key="2">
    <source>
        <dbReference type="EMBL" id="NUX99851.1"/>
    </source>
</evidence>
<name>A0A7Y6MXL0_9BURK</name>
<dbReference type="AlphaFoldDB" id="A0A7Y6MXL0"/>
<sequence>MSRNSVERVLHQLCIDRGAKQRFKEGAEQFLERLPLTDDEREMILSFDVKGLQRYGVNSMLTMGFWQELSPNRDMRAYLSRLRDVKDGEAVFAAALKG</sequence>
<keyword evidence="2" id="KW-0560">Oxidoreductase</keyword>
<dbReference type="Proteomes" id="UP000594380">
    <property type="component" value="Unassembled WGS sequence"/>
</dbReference>
<keyword evidence="2" id="KW-0223">Dioxygenase</keyword>
<evidence type="ECO:0000313" key="3">
    <source>
        <dbReference type="Proteomes" id="UP000594380"/>
    </source>
</evidence>
<dbReference type="EMBL" id="JAALDK010000001">
    <property type="protein sequence ID" value="NUX99851.1"/>
    <property type="molecule type" value="Genomic_DNA"/>
</dbReference>
<accession>A0A7Y6MXL0</accession>